<evidence type="ECO:0000256" key="4">
    <source>
        <dbReference type="ARBA" id="ARBA00023136"/>
    </source>
</evidence>
<dbReference type="EMBL" id="CAJNOQ010006817">
    <property type="protein sequence ID" value="CAF1148348.1"/>
    <property type="molecule type" value="Genomic_DNA"/>
</dbReference>
<dbReference type="GO" id="GO:0016020">
    <property type="term" value="C:membrane"/>
    <property type="evidence" value="ECO:0007669"/>
    <property type="project" value="UniProtKB-SubCell"/>
</dbReference>
<dbReference type="InterPro" id="IPR017981">
    <property type="entry name" value="GPCR_2-like_7TM"/>
</dbReference>
<feature type="transmembrane region" description="Helical" evidence="5">
    <location>
        <begin position="658"/>
        <end position="679"/>
    </location>
</feature>
<organism evidence="7 9">
    <name type="scientific">Didymodactylos carnosus</name>
    <dbReference type="NCBI Taxonomy" id="1234261"/>
    <lineage>
        <taxon>Eukaryota</taxon>
        <taxon>Metazoa</taxon>
        <taxon>Spiralia</taxon>
        <taxon>Gnathifera</taxon>
        <taxon>Rotifera</taxon>
        <taxon>Eurotatoria</taxon>
        <taxon>Bdelloidea</taxon>
        <taxon>Philodinida</taxon>
        <taxon>Philodinidae</taxon>
        <taxon>Didymodactylos</taxon>
    </lineage>
</organism>
<feature type="domain" description="G-protein coupled receptors family 2 profile 2" evidence="6">
    <location>
        <begin position="550"/>
        <end position="836"/>
    </location>
</feature>
<dbReference type="InterPro" id="IPR053231">
    <property type="entry name" value="GPCR_LN-TM7"/>
</dbReference>
<evidence type="ECO:0000256" key="1">
    <source>
        <dbReference type="ARBA" id="ARBA00004141"/>
    </source>
</evidence>
<dbReference type="GO" id="GO:0007166">
    <property type="term" value="P:cell surface receptor signaling pathway"/>
    <property type="evidence" value="ECO:0007669"/>
    <property type="project" value="InterPro"/>
</dbReference>
<dbReference type="InterPro" id="IPR000832">
    <property type="entry name" value="GPCR_2_secretin-like"/>
</dbReference>
<proteinExistence type="predicted"/>
<gene>
    <name evidence="7" type="ORF">GPM918_LOCUS21048</name>
    <name evidence="8" type="ORF">SRO942_LOCUS21045</name>
</gene>
<accession>A0A814SJS3</accession>
<feature type="transmembrane region" description="Helical" evidence="5">
    <location>
        <begin position="722"/>
        <end position="743"/>
    </location>
</feature>
<dbReference type="OrthoDB" id="6134459at2759"/>
<keyword evidence="3 5" id="KW-1133">Transmembrane helix</keyword>
<evidence type="ECO:0000313" key="7">
    <source>
        <dbReference type="EMBL" id="CAF1148348.1"/>
    </source>
</evidence>
<evidence type="ECO:0000256" key="2">
    <source>
        <dbReference type="ARBA" id="ARBA00022692"/>
    </source>
</evidence>
<evidence type="ECO:0000256" key="3">
    <source>
        <dbReference type="ARBA" id="ARBA00022989"/>
    </source>
</evidence>
<dbReference type="PANTHER" id="PTHR45902">
    <property type="entry name" value="LATROPHILIN RECEPTOR-LIKE PROTEIN A"/>
    <property type="match status" value="1"/>
</dbReference>
<keyword evidence="4 5" id="KW-0472">Membrane</keyword>
<dbReference type="Gene3D" id="1.20.1070.10">
    <property type="entry name" value="Rhodopsin 7-helix transmembrane proteins"/>
    <property type="match status" value="1"/>
</dbReference>
<reference evidence="7" key="1">
    <citation type="submission" date="2021-02" db="EMBL/GenBank/DDBJ databases">
        <authorList>
            <person name="Nowell W R."/>
        </authorList>
    </citation>
    <scope>NUCLEOTIDE SEQUENCE</scope>
</reference>
<dbReference type="EMBL" id="CAJOBC010006817">
    <property type="protein sequence ID" value="CAF3911915.1"/>
    <property type="molecule type" value="Genomic_DNA"/>
</dbReference>
<comment type="caution">
    <text evidence="7">The sequence shown here is derived from an EMBL/GenBank/DDBJ whole genome shotgun (WGS) entry which is preliminary data.</text>
</comment>
<evidence type="ECO:0000259" key="6">
    <source>
        <dbReference type="PROSITE" id="PS50261"/>
    </source>
</evidence>
<evidence type="ECO:0000313" key="9">
    <source>
        <dbReference type="Proteomes" id="UP000663829"/>
    </source>
</evidence>
<feature type="transmembrane region" description="Helical" evidence="5">
    <location>
        <begin position="552"/>
        <end position="575"/>
    </location>
</feature>
<dbReference type="GO" id="GO:0004930">
    <property type="term" value="F:G protein-coupled receptor activity"/>
    <property type="evidence" value="ECO:0007669"/>
    <property type="project" value="InterPro"/>
</dbReference>
<dbReference type="Proteomes" id="UP000681722">
    <property type="component" value="Unassembled WGS sequence"/>
</dbReference>
<keyword evidence="9" id="KW-1185">Reference proteome</keyword>
<dbReference type="Proteomes" id="UP000663829">
    <property type="component" value="Unassembled WGS sequence"/>
</dbReference>
<name>A0A814SJS3_9BILA</name>
<feature type="transmembrane region" description="Helical" evidence="5">
    <location>
        <begin position="804"/>
        <end position="834"/>
    </location>
</feature>
<keyword evidence="2 5" id="KW-0812">Transmembrane</keyword>
<dbReference type="AlphaFoldDB" id="A0A814SJS3"/>
<evidence type="ECO:0000256" key="5">
    <source>
        <dbReference type="SAM" id="Phobius"/>
    </source>
</evidence>
<sequence length="919" mass="105926">MGIYESAAEKSLDFFLNEHSEQRVNMKVRRNVETLLRAPQSLLLLMNFKDDGTTAYQLIQGEQIVYRDNGICKYGQFFEPVTGICRELFCQQNSISNGSGCVPNNDKPETDERMSDIDLSLTLIITAAENLSITTNSTVDQNIQHNILPTKQNNKICNDWIQLFHTSIADYLEIDDDRITKIRYEMDQKINKTNVQAKRQNHQLTQPENHSEMSKTINNRKDIITDELEKKQSATVVFYFTVKDRNETKEPGGLHVVNLLLIASKQRTEIHLCKNYTSKVETLSILSDKKKTAAEWCQGADDIKPFFNATLDMRPGPDGGVEYFVYVPETGTIYNLGDFNLFFIVNADETSPIPSTQNRLRQINDVHNKQRSKRYLTSEMMLDDNAEQIFLTAGLGDLAKKSENLAFLLTDFGSLLSNWRTDPPVSQNTRSGINFSPFHLKSQVQHVITSTVIMSTEQQPATNGNDIMKLFQVCDRKPKIKNVCPDNQVMRIAWCEFDKFSNRTIKNRRTGKLYTNREYQYDLYIPDLYINVCKYTSKTSTTISISEKAPGFVTMVATLISIFALASTLLTYSLFSVLRNLPGWNTINLTLALIIAEILFLMQSILLTTRPLICLLMALGTHYFFLASFFWMNIMAFDLWQTFHKGFSLYISETRERLPFYALYAWGSPIIIVLIGIILDANNARLKPCYGRFFRGCYDLCFRTRYATPLQGCWIESALMRFLLFGIPVAIILIVNFIFYALTVHNIRRTLKKVRVQIQRKFKNKKQIIPGEHDVKIYTRIALITGFGWTIGFINWAMPDKQHGFLYFLSAVFQYSFILLNATTGIFIFVVFVCNRRVLLLYHRLIQSVTQKIVSLFKNVQQKYLEIYYKQTTNNHGENNNQCNIELRNKENALQHTTYTHLLSARTTNSSTATYRTWL</sequence>
<dbReference type="PROSITE" id="PS50261">
    <property type="entry name" value="G_PROTEIN_RECEP_F2_4"/>
    <property type="match status" value="1"/>
</dbReference>
<dbReference type="PANTHER" id="PTHR45902:SF4">
    <property type="entry name" value="G-PROTEIN COUPLED RECEPTORS FAMILY 2 PROFILE 2 DOMAIN-CONTAINING PROTEIN"/>
    <property type="match status" value="1"/>
</dbReference>
<dbReference type="CDD" id="cd15039">
    <property type="entry name" value="7tmB3_Methuselah-like"/>
    <property type="match status" value="1"/>
</dbReference>
<feature type="transmembrane region" description="Helical" evidence="5">
    <location>
        <begin position="612"/>
        <end position="637"/>
    </location>
</feature>
<evidence type="ECO:0000313" key="8">
    <source>
        <dbReference type="EMBL" id="CAF3911915.1"/>
    </source>
</evidence>
<dbReference type="SUPFAM" id="SSF81321">
    <property type="entry name" value="Family A G protein-coupled receptor-like"/>
    <property type="match status" value="1"/>
</dbReference>
<feature type="transmembrane region" description="Helical" evidence="5">
    <location>
        <begin position="777"/>
        <end position="798"/>
    </location>
</feature>
<comment type="subcellular location">
    <subcellularLocation>
        <location evidence="1">Membrane</location>
        <topology evidence="1">Multi-pass membrane protein</topology>
    </subcellularLocation>
</comment>
<feature type="transmembrane region" description="Helical" evidence="5">
    <location>
        <begin position="587"/>
        <end position="606"/>
    </location>
</feature>
<protein>
    <recommendedName>
        <fullName evidence="6">G-protein coupled receptors family 2 profile 2 domain-containing protein</fullName>
    </recommendedName>
</protein>
<dbReference type="Pfam" id="PF00002">
    <property type="entry name" value="7tm_2"/>
    <property type="match status" value="1"/>
</dbReference>